<feature type="transmembrane region" description="Helical" evidence="1">
    <location>
        <begin position="268"/>
        <end position="291"/>
    </location>
</feature>
<dbReference type="RefSeq" id="WP_369061801.1">
    <property type="nucleotide sequence ID" value="NZ_CP158375.1"/>
</dbReference>
<name>A0AB39KX66_9CAUL</name>
<proteinExistence type="predicted"/>
<accession>A0AB39KX66</accession>
<feature type="transmembrane region" description="Helical" evidence="1">
    <location>
        <begin position="21"/>
        <end position="38"/>
    </location>
</feature>
<keyword evidence="1" id="KW-1133">Transmembrane helix</keyword>
<dbReference type="PANTHER" id="PTHR43471">
    <property type="entry name" value="ABC TRANSPORTER PERMEASE"/>
    <property type="match status" value="1"/>
</dbReference>
<evidence type="ECO:0000256" key="1">
    <source>
        <dbReference type="SAM" id="Phobius"/>
    </source>
</evidence>
<dbReference type="AlphaFoldDB" id="A0AB39KX66"/>
<organism evidence="2">
    <name type="scientific">Caulobacter sp. 73W</name>
    <dbReference type="NCBI Taxonomy" id="3161137"/>
    <lineage>
        <taxon>Bacteria</taxon>
        <taxon>Pseudomonadati</taxon>
        <taxon>Pseudomonadota</taxon>
        <taxon>Alphaproteobacteria</taxon>
        <taxon>Caulobacterales</taxon>
        <taxon>Caulobacteraceae</taxon>
        <taxon>Caulobacter</taxon>
    </lineage>
</organism>
<gene>
    <name evidence="2" type="ORF">ABOZ73_06840</name>
</gene>
<dbReference type="EMBL" id="CP158375">
    <property type="protein sequence ID" value="XDO98127.1"/>
    <property type="molecule type" value="Genomic_DNA"/>
</dbReference>
<feature type="transmembrane region" description="Helical" evidence="1">
    <location>
        <begin position="230"/>
        <end position="256"/>
    </location>
</feature>
<feature type="transmembrane region" description="Helical" evidence="1">
    <location>
        <begin position="464"/>
        <end position="486"/>
    </location>
</feature>
<protein>
    <submittedName>
        <fullName evidence="2">DUF3526 domain-containing protein</fullName>
    </submittedName>
</protein>
<dbReference type="InterPro" id="IPR021913">
    <property type="entry name" value="DUF3526"/>
</dbReference>
<dbReference type="Pfam" id="PF12040">
    <property type="entry name" value="DUF3526"/>
    <property type="match status" value="1"/>
</dbReference>
<reference evidence="2" key="1">
    <citation type="submission" date="2024-06" db="EMBL/GenBank/DDBJ databases">
        <title>Caulobacter inopinatus, sp. nov.</title>
        <authorList>
            <person name="Donachie S.P."/>
        </authorList>
    </citation>
    <scope>NUCLEOTIDE SEQUENCE</scope>
    <source>
        <strain evidence="2">73W</strain>
    </source>
</reference>
<sequence>MTPRFVDLFVWEWRQAGRSPLLWTILLALLVSFVWGAQNTAWLHREQSQAIARAVASSAAYDAQTRDLAKAFHAPVSPGKGQVAYWQDPTNIAGYSEYFVKQLAAKPHAPASALASGVSDLAPSRLEIKLNTPFGFLDTYDFQNPRGLALGRFDLAFAAVFLGPAALLLLLCLLCTVERDRGMLRLVASQSVAAPAWVGARVLAILAWVVPVATIGLVAAMAGAGAPGTAAASVAAAAVLLAAYLLFWGAVAYFVLARQPGAGAALSTLAAVWAILTIGAPIALGAVLSIIDPPPSPVLYVDAQRRTTDAVQDERDAIIESAINSRPQLASLARPLSALDHATRLSFLVPEIEQRLSALRTAAQDHRDRQYRAADTASWVLPSVGVENAFARLAGTDAARQRAFEDQARAYQQTLRAAVYPLVHAEMLIPVRPVERSTRGILNLETPPNLPAFVFVEPKGQTPVVRALTLASWLAVVGALIAMLAARRARIWRVVQ</sequence>
<evidence type="ECO:0000313" key="2">
    <source>
        <dbReference type="EMBL" id="XDO98127.1"/>
    </source>
</evidence>
<dbReference type="PANTHER" id="PTHR43471:SF1">
    <property type="entry name" value="ABC TRANSPORTER PERMEASE PROTEIN NOSY-RELATED"/>
    <property type="match status" value="1"/>
</dbReference>
<feature type="transmembrane region" description="Helical" evidence="1">
    <location>
        <begin position="155"/>
        <end position="177"/>
    </location>
</feature>
<feature type="transmembrane region" description="Helical" evidence="1">
    <location>
        <begin position="198"/>
        <end position="224"/>
    </location>
</feature>
<keyword evidence="1" id="KW-0812">Transmembrane</keyword>
<keyword evidence="1" id="KW-0472">Membrane</keyword>